<keyword evidence="6 14" id="KW-1133">Transmembrane helix</keyword>
<feature type="region of interest" description="Disordered" evidence="13">
    <location>
        <begin position="347"/>
        <end position="369"/>
    </location>
</feature>
<comment type="domain">
    <text evidence="12">The histidine box domains are involved in binding the catalytic metal ions.</text>
</comment>
<evidence type="ECO:0000256" key="1">
    <source>
        <dbReference type="ARBA" id="ARBA00004141"/>
    </source>
</evidence>
<accession>A0AAN9TTX2</accession>
<keyword evidence="7 12" id="KW-0560">Oxidoreductase</keyword>
<feature type="transmembrane region" description="Helical" evidence="14">
    <location>
        <begin position="94"/>
        <end position="117"/>
    </location>
</feature>
<evidence type="ECO:0000256" key="10">
    <source>
        <dbReference type="ARBA" id="ARBA00023136"/>
    </source>
</evidence>
<dbReference type="InterPro" id="IPR015876">
    <property type="entry name" value="Acyl-CoA_DS"/>
</dbReference>
<evidence type="ECO:0000313" key="17">
    <source>
        <dbReference type="Proteomes" id="UP001367676"/>
    </source>
</evidence>
<dbReference type="GO" id="GO:0006636">
    <property type="term" value="P:unsaturated fatty acid biosynthetic process"/>
    <property type="evidence" value="ECO:0007669"/>
    <property type="project" value="TreeGrafter"/>
</dbReference>
<evidence type="ECO:0000256" key="12">
    <source>
        <dbReference type="RuleBase" id="RU000581"/>
    </source>
</evidence>
<keyword evidence="4 12" id="KW-0812">Transmembrane</keyword>
<name>A0AAN9TTX2_9HEMI</name>
<evidence type="ECO:0000256" key="11">
    <source>
        <dbReference type="ARBA" id="ARBA00023160"/>
    </source>
</evidence>
<comment type="caution">
    <text evidence="16">The sequence shown here is derived from an EMBL/GenBank/DDBJ whole genome shotgun (WGS) entry which is preliminary data.</text>
</comment>
<evidence type="ECO:0000256" key="3">
    <source>
        <dbReference type="ARBA" id="ARBA00022516"/>
    </source>
</evidence>
<evidence type="ECO:0000256" key="7">
    <source>
        <dbReference type="ARBA" id="ARBA00023002"/>
    </source>
</evidence>
<feature type="transmembrane region" description="Helical" evidence="14">
    <location>
        <begin position="213"/>
        <end position="232"/>
    </location>
</feature>
<dbReference type="InterPro" id="IPR005804">
    <property type="entry name" value="FA_desaturase_dom"/>
</dbReference>
<comment type="cofactor">
    <cofactor evidence="12">
        <name>Fe(2+)</name>
        <dbReference type="ChEBI" id="CHEBI:29033"/>
    </cofactor>
</comment>
<evidence type="ECO:0000256" key="8">
    <source>
        <dbReference type="ARBA" id="ARBA00023004"/>
    </source>
</evidence>
<dbReference type="GO" id="GO:0005789">
    <property type="term" value="C:endoplasmic reticulum membrane"/>
    <property type="evidence" value="ECO:0007669"/>
    <property type="project" value="TreeGrafter"/>
</dbReference>
<keyword evidence="9" id="KW-0443">Lipid metabolism</keyword>
<dbReference type="PANTHER" id="PTHR11351">
    <property type="entry name" value="ACYL-COA DESATURASE"/>
    <property type="match status" value="1"/>
</dbReference>
<keyword evidence="3 12" id="KW-0444">Lipid biosynthesis</keyword>
<evidence type="ECO:0000256" key="2">
    <source>
        <dbReference type="ARBA" id="ARBA00009295"/>
    </source>
</evidence>
<dbReference type="CDD" id="cd03505">
    <property type="entry name" value="Delta9-FADS-like"/>
    <property type="match status" value="1"/>
</dbReference>
<evidence type="ECO:0000256" key="14">
    <source>
        <dbReference type="SAM" id="Phobius"/>
    </source>
</evidence>
<comment type="similarity">
    <text evidence="2 12">Belongs to the fatty acid desaturase type 1 family.</text>
</comment>
<gene>
    <name evidence="16" type="ORF">V9T40_004394</name>
</gene>
<keyword evidence="11 12" id="KW-0275">Fatty acid biosynthesis</keyword>
<dbReference type="AlphaFoldDB" id="A0AAN9TTX2"/>
<proteinExistence type="inferred from homology"/>
<dbReference type="EMBL" id="JBBCAQ010000004">
    <property type="protein sequence ID" value="KAK7604121.1"/>
    <property type="molecule type" value="Genomic_DNA"/>
</dbReference>
<dbReference type="Proteomes" id="UP001367676">
    <property type="component" value="Unassembled WGS sequence"/>
</dbReference>
<reference evidence="16 17" key="1">
    <citation type="submission" date="2024-03" db="EMBL/GenBank/DDBJ databases">
        <title>Adaptation during the transition from Ophiocordyceps entomopathogen to insect associate is accompanied by gene loss and intensified selection.</title>
        <authorList>
            <person name="Ward C.M."/>
            <person name="Onetto C.A."/>
            <person name="Borneman A.R."/>
        </authorList>
    </citation>
    <scope>NUCLEOTIDE SEQUENCE [LARGE SCALE GENOMIC DNA]</scope>
    <source>
        <strain evidence="16">AWRI1</strain>
        <tissue evidence="16">Single Adult Female</tissue>
    </source>
</reference>
<evidence type="ECO:0000259" key="15">
    <source>
        <dbReference type="Pfam" id="PF00487"/>
    </source>
</evidence>
<evidence type="ECO:0000256" key="9">
    <source>
        <dbReference type="ARBA" id="ARBA00023098"/>
    </source>
</evidence>
<dbReference type="PANTHER" id="PTHR11351:SF92">
    <property type="entry name" value="ACYL-COA DESATURASE 2-LIKE PROTEIN"/>
    <property type="match status" value="1"/>
</dbReference>
<comment type="subcellular location">
    <subcellularLocation>
        <location evidence="1">Membrane</location>
        <topology evidence="1">Multi-pass membrane protein</topology>
    </subcellularLocation>
</comment>
<dbReference type="GO" id="GO:0005506">
    <property type="term" value="F:iron ion binding"/>
    <property type="evidence" value="ECO:0007669"/>
    <property type="project" value="TreeGrafter"/>
</dbReference>
<keyword evidence="17" id="KW-1185">Reference proteome</keyword>
<dbReference type="Pfam" id="PF00487">
    <property type="entry name" value="FA_desaturase"/>
    <property type="match status" value="1"/>
</dbReference>
<keyword evidence="5" id="KW-0276">Fatty acid metabolism</keyword>
<feature type="transmembrane region" description="Helical" evidence="14">
    <location>
        <begin position="238"/>
        <end position="260"/>
    </location>
</feature>
<keyword evidence="8" id="KW-0408">Iron</keyword>
<feature type="transmembrane region" description="Helical" evidence="14">
    <location>
        <begin position="66"/>
        <end position="87"/>
    </location>
</feature>
<evidence type="ECO:0000256" key="13">
    <source>
        <dbReference type="SAM" id="MobiDB-lite"/>
    </source>
</evidence>
<evidence type="ECO:0000256" key="5">
    <source>
        <dbReference type="ARBA" id="ARBA00022832"/>
    </source>
</evidence>
<organism evidence="16 17">
    <name type="scientific">Parthenolecanium corni</name>
    <dbReference type="NCBI Taxonomy" id="536013"/>
    <lineage>
        <taxon>Eukaryota</taxon>
        <taxon>Metazoa</taxon>
        <taxon>Ecdysozoa</taxon>
        <taxon>Arthropoda</taxon>
        <taxon>Hexapoda</taxon>
        <taxon>Insecta</taxon>
        <taxon>Pterygota</taxon>
        <taxon>Neoptera</taxon>
        <taxon>Paraneoptera</taxon>
        <taxon>Hemiptera</taxon>
        <taxon>Sternorrhyncha</taxon>
        <taxon>Coccoidea</taxon>
        <taxon>Coccidae</taxon>
        <taxon>Parthenolecanium</taxon>
    </lineage>
</organism>
<feature type="domain" description="Fatty acid desaturase" evidence="15">
    <location>
        <begin position="99"/>
        <end position="301"/>
    </location>
</feature>
<protein>
    <recommendedName>
        <fullName evidence="15">Fatty acid desaturase domain-containing protein</fullName>
    </recommendedName>
</protein>
<keyword evidence="10 14" id="KW-0472">Membrane</keyword>
<dbReference type="GO" id="GO:0004768">
    <property type="term" value="F:stearoyl-CoA 9-desaturase activity"/>
    <property type="evidence" value="ECO:0007669"/>
    <property type="project" value="TreeGrafter"/>
</dbReference>
<dbReference type="PRINTS" id="PR00075">
    <property type="entry name" value="FACDDSATRASE"/>
</dbReference>
<feature type="region of interest" description="Disordered" evidence="13">
    <location>
        <begin position="15"/>
        <end position="40"/>
    </location>
</feature>
<feature type="compositionally biased region" description="Polar residues" evidence="13">
    <location>
        <begin position="24"/>
        <end position="34"/>
    </location>
</feature>
<evidence type="ECO:0000313" key="16">
    <source>
        <dbReference type="EMBL" id="KAK7604121.1"/>
    </source>
</evidence>
<evidence type="ECO:0000256" key="4">
    <source>
        <dbReference type="ARBA" id="ARBA00022692"/>
    </source>
</evidence>
<evidence type="ECO:0000256" key="6">
    <source>
        <dbReference type="ARBA" id="ARBA00022989"/>
    </source>
</evidence>
<sequence length="369" mass="42854">MSTVQTETQTIHKVFKVPTKVTKDSTPNGKTKSSQGDEEELHVEKYHEMNNNEEDNSSKYEYKMEIVWFNAIGFLILHLGALYGIFLGFTRAKLLTFLWAAALAYISALATTMGAHRLYTHRTFKANKWIRGALVFFQTVAGQNCLWVWIRDHRQHHKYSDTHGDPHNSSRGFFFCHIGWLMVRKHPEVLKKGKTIDMSDINQDPIVMFQKKYYKTLFMIIAIALPSVIPHICWNESLWNSFFLCFVARLVVSLNFTWLVNSAAHIYGTRPFSKDIAPVENWFVSLFGLGEGWHNYHHTFPWDYRAAEFGQHFNVTTTVIDYCTRKGWVYDLKYASPELVKRHSVKKGDGSHPIYGKIHPDDFDPAENY</sequence>